<dbReference type="GO" id="GO:0016042">
    <property type="term" value="P:lipid catabolic process"/>
    <property type="evidence" value="ECO:0007669"/>
    <property type="project" value="InterPro"/>
</dbReference>
<feature type="binding site" evidence="5">
    <location>
        <position position="47"/>
    </location>
    <ligand>
        <name>Ca(2+)</name>
        <dbReference type="ChEBI" id="CHEBI:29108"/>
    </ligand>
</feature>
<evidence type="ECO:0000313" key="9">
    <source>
        <dbReference type="EMBL" id="NWI12442.1"/>
    </source>
</evidence>
<dbReference type="GO" id="GO:0047498">
    <property type="term" value="F:calcium-dependent phospholipase A2 activity"/>
    <property type="evidence" value="ECO:0007669"/>
    <property type="project" value="TreeGrafter"/>
</dbReference>
<evidence type="ECO:0000256" key="4">
    <source>
        <dbReference type="PIRSR" id="PIRSR601211-1"/>
    </source>
</evidence>
<dbReference type="EMBL" id="VWPX01006710">
    <property type="protein sequence ID" value="NWI12442.1"/>
    <property type="molecule type" value="Genomic_DNA"/>
</dbReference>
<dbReference type="CDD" id="cd00125">
    <property type="entry name" value="PLA2c"/>
    <property type="match status" value="1"/>
</dbReference>
<name>A0A7K4K874_9AVES</name>
<feature type="active site" evidence="4">
    <location>
        <position position="135"/>
    </location>
</feature>
<accession>A0A7K4K874</accession>
<feature type="binding site" evidence="5">
    <location>
        <position position="51"/>
    </location>
    <ligand>
        <name>Ca(2+)</name>
        <dbReference type="ChEBI" id="CHEBI:29108"/>
    </ligand>
</feature>
<dbReference type="GO" id="GO:0006644">
    <property type="term" value="P:phospholipid metabolic process"/>
    <property type="evidence" value="ECO:0007669"/>
    <property type="project" value="InterPro"/>
</dbReference>
<dbReference type="InterPro" id="IPR033113">
    <property type="entry name" value="PLA2_histidine"/>
</dbReference>
<dbReference type="InterPro" id="IPR001211">
    <property type="entry name" value="PLA2"/>
</dbReference>
<dbReference type="OrthoDB" id="5841574at2759"/>
<evidence type="ECO:0000313" key="10">
    <source>
        <dbReference type="Proteomes" id="UP000545332"/>
    </source>
</evidence>
<keyword evidence="5" id="KW-0106">Calcium</keyword>
<dbReference type="PANTHER" id="PTHR11716">
    <property type="entry name" value="PHOSPHOLIPASE A2 FAMILY MEMBER"/>
    <property type="match status" value="1"/>
</dbReference>
<evidence type="ECO:0000256" key="2">
    <source>
        <dbReference type="ARBA" id="ARBA00022525"/>
    </source>
</evidence>
<dbReference type="InterPro" id="IPR016090">
    <property type="entry name" value="PLA2-like_dom"/>
</dbReference>
<comment type="cofactor">
    <cofactor evidence="5">
        <name>Ca(2+)</name>
        <dbReference type="ChEBI" id="CHEBI:29108"/>
    </cofactor>
    <text evidence="5">Binds 1 Ca(2+) ion per subunit.</text>
</comment>
<evidence type="ECO:0000256" key="1">
    <source>
        <dbReference type="ARBA" id="ARBA00004613"/>
    </source>
</evidence>
<dbReference type="GO" id="GO:0005576">
    <property type="term" value="C:extracellular region"/>
    <property type="evidence" value="ECO:0007669"/>
    <property type="project" value="UniProtKB-SubCell"/>
</dbReference>
<feature type="binding site" evidence="5">
    <location>
        <position position="49"/>
    </location>
    <ligand>
        <name>Ca(2+)</name>
        <dbReference type="ChEBI" id="CHEBI:29108"/>
    </ligand>
</feature>
<feature type="disulfide bond" evidence="6">
    <location>
        <begin position="79"/>
        <end position="127"/>
    </location>
</feature>
<dbReference type="SUPFAM" id="SSF48619">
    <property type="entry name" value="Phospholipase A2, PLA2"/>
    <property type="match status" value="1"/>
</dbReference>
<feature type="domain" description="Phospholipase A2-like central" evidence="8">
    <location>
        <begin position="21"/>
        <end position="162"/>
    </location>
</feature>
<feature type="binding site" evidence="5">
    <location>
        <position position="68"/>
    </location>
    <ligand>
        <name>Ca(2+)</name>
        <dbReference type="ChEBI" id="CHEBI:29108"/>
    </ligand>
</feature>
<feature type="non-terminal residue" evidence="9">
    <location>
        <position position="1"/>
    </location>
</feature>
<dbReference type="GO" id="GO:0005509">
    <property type="term" value="F:calcium ion binding"/>
    <property type="evidence" value="ECO:0007669"/>
    <property type="project" value="InterPro"/>
</dbReference>
<keyword evidence="3 6" id="KW-1015">Disulfide bond</keyword>
<keyword evidence="10" id="KW-1185">Reference proteome</keyword>
<dbReference type="GO" id="GO:0050482">
    <property type="term" value="P:arachidonate secretion"/>
    <property type="evidence" value="ECO:0007669"/>
    <property type="project" value="InterPro"/>
</dbReference>
<dbReference type="Gene3D" id="1.20.90.10">
    <property type="entry name" value="Phospholipase A2 domain"/>
    <property type="match status" value="1"/>
</dbReference>
<dbReference type="PANTHER" id="PTHR11716:SF9">
    <property type="entry name" value="PHOSPHOLIPASE A2, MEMBRANE ASSOCIATED"/>
    <property type="match status" value="1"/>
</dbReference>
<dbReference type="PROSITE" id="PS00118">
    <property type="entry name" value="PA2_HIS"/>
    <property type="match status" value="1"/>
</dbReference>
<dbReference type="PRINTS" id="PR00389">
    <property type="entry name" value="PHPHLIPASEA2"/>
</dbReference>
<dbReference type="Pfam" id="PF00068">
    <property type="entry name" value="Phospholip_A2_1"/>
    <property type="match status" value="1"/>
</dbReference>
<feature type="disulfide bond" evidence="6">
    <location>
        <begin position="48"/>
        <end position="64"/>
    </location>
</feature>
<comment type="similarity">
    <text evidence="7">Belongs to the phospholipase A2 family.</text>
</comment>
<evidence type="ECO:0000259" key="8">
    <source>
        <dbReference type="SMART" id="SM00085"/>
    </source>
</evidence>
<comment type="caution">
    <text evidence="9">The sequence shown here is derived from an EMBL/GenBank/DDBJ whole genome shotgun (WGS) entry which is preliminary data.</text>
</comment>
<dbReference type="InterPro" id="IPR036444">
    <property type="entry name" value="PLipase_A2_dom_sf"/>
</dbReference>
<feature type="active site" evidence="4">
    <location>
        <position position="67"/>
    </location>
</feature>
<organism evidence="9 10">
    <name type="scientific">Crypturellus soui</name>
    <dbReference type="NCBI Taxonomy" id="458187"/>
    <lineage>
        <taxon>Eukaryota</taxon>
        <taxon>Metazoa</taxon>
        <taxon>Chordata</taxon>
        <taxon>Craniata</taxon>
        <taxon>Vertebrata</taxon>
        <taxon>Euteleostomi</taxon>
        <taxon>Archelosauria</taxon>
        <taxon>Archosauria</taxon>
        <taxon>Dinosauria</taxon>
        <taxon>Saurischia</taxon>
        <taxon>Theropoda</taxon>
        <taxon>Coelurosauria</taxon>
        <taxon>Aves</taxon>
        <taxon>Palaeognathae</taxon>
        <taxon>Tinamiformes</taxon>
        <taxon>Tinamidae</taxon>
        <taxon>Crypturellus</taxon>
    </lineage>
</organism>
<dbReference type="GO" id="GO:0005543">
    <property type="term" value="F:phospholipid binding"/>
    <property type="evidence" value="ECO:0007669"/>
    <property type="project" value="TreeGrafter"/>
</dbReference>
<reference evidence="9 10" key="1">
    <citation type="submission" date="2019-09" db="EMBL/GenBank/DDBJ databases">
        <title>Bird 10,000 Genomes (B10K) Project - Family phase.</title>
        <authorList>
            <person name="Zhang G."/>
        </authorList>
    </citation>
    <scope>NUCLEOTIDE SEQUENCE [LARGE SCALE GENOMIC DNA]</scope>
    <source>
        <strain evidence="9">B10K-MSB-42743</strain>
        <tissue evidence="9">Heart</tissue>
    </source>
</reference>
<feature type="disulfide bond" evidence="6">
    <location>
        <begin position="70"/>
        <end position="134"/>
    </location>
</feature>
<dbReference type="SMART" id="SM00085">
    <property type="entry name" value="PA2c"/>
    <property type="match status" value="1"/>
</dbReference>
<dbReference type="AlphaFoldDB" id="A0A7K4K874"/>
<feature type="disulfide bond" evidence="6">
    <location>
        <begin position="63"/>
        <end position="141"/>
    </location>
</feature>
<sequence>SSSSSSARWLPRAGVPAAHGSLQELQRMITKATGRSAVRYYAFYGCYCGWGGHGQPKDATDRCCQRHDACYDGLLRHGCDGKRQRYRYDWHDGHPACGEERPRVPWGGPTAPLMLRLPIPAAKGSWCAQQSCECDRSLALCLRQHRGSYRNKLRFYPRFACR</sequence>
<keyword evidence="2" id="KW-0964">Secreted</keyword>
<evidence type="ECO:0000256" key="5">
    <source>
        <dbReference type="PIRSR" id="PIRSR601211-2"/>
    </source>
</evidence>
<evidence type="ECO:0000256" key="7">
    <source>
        <dbReference type="RuleBase" id="RU003654"/>
    </source>
</evidence>
<feature type="non-terminal residue" evidence="9">
    <location>
        <position position="162"/>
    </location>
</feature>
<gene>
    <name evidence="9" type="primary">Pa2ba</name>
    <name evidence="9" type="ORF">CRYSOU_R01304</name>
</gene>
<keyword evidence="5" id="KW-0479">Metal-binding</keyword>
<evidence type="ECO:0000256" key="3">
    <source>
        <dbReference type="ARBA" id="ARBA00023157"/>
    </source>
</evidence>
<dbReference type="Proteomes" id="UP000545332">
    <property type="component" value="Unassembled WGS sequence"/>
</dbReference>
<protein>
    <submittedName>
        <fullName evidence="9">PA2BA Phospholipase</fullName>
    </submittedName>
</protein>
<feature type="disulfide bond" evidence="6">
    <location>
        <begin position="97"/>
        <end position="132"/>
    </location>
</feature>
<dbReference type="GO" id="GO:0042130">
    <property type="term" value="P:negative regulation of T cell proliferation"/>
    <property type="evidence" value="ECO:0007669"/>
    <property type="project" value="TreeGrafter"/>
</dbReference>
<evidence type="ECO:0000256" key="6">
    <source>
        <dbReference type="PIRSR" id="PIRSR601211-3"/>
    </source>
</evidence>
<proteinExistence type="inferred from homology"/>
<comment type="subcellular location">
    <subcellularLocation>
        <location evidence="1">Secreted</location>
    </subcellularLocation>
</comment>